<evidence type="ECO:0000256" key="2">
    <source>
        <dbReference type="ARBA" id="ARBA00022679"/>
    </source>
</evidence>
<dbReference type="AlphaFoldDB" id="A0A0K8S7Q5"/>
<dbReference type="CDD" id="cd02440">
    <property type="entry name" value="AdoMet_MTases"/>
    <property type="match status" value="1"/>
</dbReference>
<evidence type="ECO:0000259" key="5">
    <source>
        <dbReference type="PROSITE" id="PS51006"/>
    </source>
</evidence>
<dbReference type="PANTHER" id="PTHR11558">
    <property type="entry name" value="SPERMIDINE/SPERMINE SYNTHASE"/>
    <property type="match status" value="1"/>
</dbReference>
<reference evidence="6" key="1">
    <citation type="submission" date="2014-09" db="EMBL/GenBank/DDBJ databases">
        <authorList>
            <person name="Magalhaes I.L.F."/>
            <person name="Oliveira U."/>
            <person name="Santos F.R."/>
            <person name="Vidigal T.H.D.A."/>
            <person name="Brescovit A.D."/>
            <person name="Santos A.J."/>
        </authorList>
    </citation>
    <scope>NUCLEOTIDE SEQUENCE</scope>
</reference>
<dbReference type="GO" id="GO:0004766">
    <property type="term" value="F:spermidine synthase activity"/>
    <property type="evidence" value="ECO:0007669"/>
    <property type="project" value="TreeGrafter"/>
</dbReference>
<feature type="domain" description="PABS" evidence="5">
    <location>
        <begin position="6"/>
        <end position="241"/>
    </location>
</feature>
<dbReference type="InterPro" id="IPR037163">
    <property type="entry name" value="Spermidine_synt_N_sf"/>
</dbReference>
<dbReference type="PANTHER" id="PTHR11558:SF11">
    <property type="entry name" value="SPERMIDINE SYNTHASE"/>
    <property type="match status" value="1"/>
</dbReference>
<dbReference type="PROSITE" id="PS01330">
    <property type="entry name" value="PABS_1"/>
    <property type="match status" value="1"/>
</dbReference>
<dbReference type="SUPFAM" id="SSF53335">
    <property type="entry name" value="S-adenosyl-L-methionine-dependent methyltransferases"/>
    <property type="match status" value="1"/>
</dbReference>
<evidence type="ECO:0000256" key="4">
    <source>
        <dbReference type="RuleBase" id="RU003836"/>
    </source>
</evidence>
<dbReference type="HAMAP" id="MF_00198">
    <property type="entry name" value="Spermidine_synth"/>
    <property type="match status" value="1"/>
</dbReference>
<dbReference type="Gene3D" id="2.30.140.10">
    <property type="entry name" value="Spermidine synthase, tetramerisation domain"/>
    <property type="match status" value="1"/>
</dbReference>
<dbReference type="NCBIfam" id="TIGR00417">
    <property type="entry name" value="speE"/>
    <property type="match status" value="1"/>
</dbReference>
<accession>A0A0K8S7Q5</accession>
<evidence type="ECO:0000313" key="6">
    <source>
        <dbReference type="EMBL" id="JAG49316.1"/>
    </source>
</evidence>
<dbReference type="InterPro" id="IPR030373">
    <property type="entry name" value="PABS_CS"/>
</dbReference>
<dbReference type="InterPro" id="IPR029063">
    <property type="entry name" value="SAM-dependent_MTases_sf"/>
</dbReference>
<proteinExistence type="inferred from homology"/>
<dbReference type="GO" id="GO:0005829">
    <property type="term" value="C:cytosol"/>
    <property type="evidence" value="ECO:0007669"/>
    <property type="project" value="TreeGrafter"/>
</dbReference>
<sequence length="287" mass="32176">MDSFKRGWFTERNELWPGMCISVETEKVLYEGKSEFQEILVIQTKTQGTALVLDGIIQCTEHDEFSYQEMISFLPLCSHPNPKKVLIVGGGDGGVAREVSKHPLVESVDQVEIDGEVMEVCKKYLPWMAAGLSHPKVTVYVEDGFKFIKGKKGIYDVIITDSSDPVGPAIPLFQEDYFKLLSEALKPGGIVCSQAGTFWSSRDFVTKTFKTVQKVFPAVAYAFTTVPTYPDGIIGFTLGSLNPKTSFKEPTMKFNDDELNQLKMKYYTSEVHRAAFALPKFISDTFR</sequence>
<dbReference type="GO" id="GO:0008295">
    <property type="term" value="P:spermidine biosynthetic process"/>
    <property type="evidence" value="ECO:0007669"/>
    <property type="project" value="TreeGrafter"/>
</dbReference>
<keyword evidence="3" id="KW-0620">Polyamine biosynthesis</keyword>
<keyword evidence="2 3" id="KW-0808">Transferase</keyword>
<dbReference type="Pfam" id="PF01564">
    <property type="entry name" value="Spermine_synth"/>
    <property type="match status" value="1"/>
</dbReference>
<dbReference type="FunFam" id="3.40.50.150:FF:000013">
    <property type="entry name" value="Spermidine synthase"/>
    <property type="match status" value="1"/>
</dbReference>
<evidence type="ECO:0000256" key="1">
    <source>
        <dbReference type="ARBA" id="ARBA00007867"/>
    </source>
</evidence>
<dbReference type="EMBL" id="GBRD01016510">
    <property type="protein sequence ID" value="JAG49316.1"/>
    <property type="molecule type" value="Transcribed_RNA"/>
</dbReference>
<protein>
    <recommendedName>
        <fullName evidence="5">PABS domain-containing protein</fullName>
    </recommendedName>
</protein>
<dbReference type="InterPro" id="IPR035246">
    <property type="entry name" value="Spermidine_synt_N"/>
</dbReference>
<evidence type="ECO:0000256" key="3">
    <source>
        <dbReference type="PROSITE-ProRule" id="PRU00354"/>
    </source>
</evidence>
<dbReference type="InterPro" id="IPR030374">
    <property type="entry name" value="PABS"/>
</dbReference>
<dbReference type="Pfam" id="PF17284">
    <property type="entry name" value="Spermine_synt_N"/>
    <property type="match status" value="1"/>
</dbReference>
<dbReference type="InterPro" id="IPR001045">
    <property type="entry name" value="Spermi_synthase"/>
</dbReference>
<dbReference type="Gene3D" id="3.40.50.150">
    <property type="entry name" value="Vaccinia Virus protein VP39"/>
    <property type="match status" value="1"/>
</dbReference>
<organism evidence="6">
    <name type="scientific">Lygus hesperus</name>
    <name type="common">Western plant bug</name>
    <dbReference type="NCBI Taxonomy" id="30085"/>
    <lineage>
        <taxon>Eukaryota</taxon>
        <taxon>Metazoa</taxon>
        <taxon>Ecdysozoa</taxon>
        <taxon>Arthropoda</taxon>
        <taxon>Hexapoda</taxon>
        <taxon>Insecta</taxon>
        <taxon>Pterygota</taxon>
        <taxon>Neoptera</taxon>
        <taxon>Paraneoptera</taxon>
        <taxon>Hemiptera</taxon>
        <taxon>Heteroptera</taxon>
        <taxon>Panheteroptera</taxon>
        <taxon>Cimicomorpha</taxon>
        <taxon>Miridae</taxon>
        <taxon>Mirini</taxon>
        <taxon>Lygus</taxon>
    </lineage>
</organism>
<name>A0A0K8S7Q5_LYGHE</name>
<comment type="similarity">
    <text evidence="1 4">Belongs to the spermidine/spermine synthase family.</text>
</comment>
<dbReference type="PROSITE" id="PS51006">
    <property type="entry name" value="PABS_2"/>
    <property type="match status" value="1"/>
</dbReference>
<feature type="active site" description="Proton acceptor" evidence="3">
    <location>
        <position position="161"/>
    </location>
</feature>
<dbReference type="NCBIfam" id="NF002010">
    <property type="entry name" value="PRK00811.1"/>
    <property type="match status" value="1"/>
</dbReference>